<feature type="non-terminal residue" evidence="12">
    <location>
        <position position="287"/>
    </location>
</feature>
<dbReference type="InterPro" id="IPR004263">
    <property type="entry name" value="Exostosin"/>
</dbReference>
<evidence type="ECO:0000259" key="11">
    <source>
        <dbReference type="Pfam" id="PF09258"/>
    </source>
</evidence>
<dbReference type="GO" id="GO:0015020">
    <property type="term" value="F:glucuronosyltransferase activity"/>
    <property type="evidence" value="ECO:0007669"/>
    <property type="project" value="TreeGrafter"/>
</dbReference>
<evidence type="ECO:0000256" key="2">
    <source>
        <dbReference type="ARBA" id="ARBA00010271"/>
    </source>
</evidence>
<gene>
    <name evidence="12" type="primary">ext1b</name>
    <name evidence="12" type="ORF">TNCT_589021</name>
</gene>
<evidence type="ECO:0008006" key="14">
    <source>
        <dbReference type="Google" id="ProtNLM"/>
    </source>
</evidence>
<comment type="similarity">
    <text evidence="2">Belongs to the glycosyltransferase 47 family.</text>
</comment>
<evidence type="ECO:0000256" key="4">
    <source>
        <dbReference type="ARBA" id="ARBA00022692"/>
    </source>
</evidence>
<reference evidence="12" key="1">
    <citation type="submission" date="2020-07" db="EMBL/GenBank/DDBJ databases">
        <title>Multicomponent nature underlies the extraordinary mechanical properties of spider dragline silk.</title>
        <authorList>
            <person name="Kono N."/>
            <person name="Nakamura H."/>
            <person name="Mori M."/>
            <person name="Yoshida Y."/>
            <person name="Ohtoshi R."/>
            <person name="Malay A.D."/>
            <person name="Moran D.A.P."/>
            <person name="Tomita M."/>
            <person name="Numata K."/>
            <person name="Arakawa K."/>
        </authorList>
    </citation>
    <scope>NUCLEOTIDE SEQUENCE</scope>
</reference>
<dbReference type="InterPro" id="IPR015338">
    <property type="entry name" value="GT64_dom"/>
</dbReference>
<dbReference type="EMBL" id="BMAO01021677">
    <property type="protein sequence ID" value="GFQ76668.1"/>
    <property type="molecule type" value="Genomic_DNA"/>
</dbReference>
<keyword evidence="3" id="KW-0808">Transferase</keyword>
<evidence type="ECO:0000256" key="6">
    <source>
        <dbReference type="ARBA" id="ARBA00022989"/>
    </source>
</evidence>
<keyword evidence="4" id="KW-0812">Transmembrane</keyword>
<comment type="caution">
    <text evidence="12">The sequence shown here is derived from an EMBL/GenBank/DDBJ whole genome shotgun (WGS) entry which is preliminary data.</text>
</comment>
<accession>A0A8X6KMV6</accession>
<dbReference type="Gene3D" id="3.90.550.10">
    <property type="entry name" value="Spore Coat Polysaccharide Biosynthesis Protein SpsA, Chain A"/>
    <property type="match status" value="1"/>
</dbReference>
<dbReference type="GO" id="GO:0005794">
    <property type="term" value="C:Golgi apparatus"/>
    <property type="evidence" value="ECO:0007669"/>
    <property type="project" value="TreeGrafter"/>
</dbReference>
<feature type="region of interest" description="Disordered" evidence="9">
    <location>
        <begin position="1"/>
        <end position="22"/>
    </location>
</feature>
<keyword evidence="7" id="KW-0472">Membrane</keyword>
<sequence length="287" mass="33373">MKRKKREDEEQDEEENRRARKGWRGVPLWRKRGWTEKKVRKIEEEGGMQQQEKNLSFVSFFTSVDRYDYQVLLENATFCLVPRGRRLGSFRFLEALQAGCVPVLLSNGWELPFSDVLHWDKATVWADERLLLQVPEMIRSIPPTKVHSYRQQTQILWDNYFSSVEKIVSTTFEIIRERVRIPLQRSSYVWNSHPGALPILPQFSDVLRDFPFYLNHLGDTPHPKFTAVIYVSMAAHSAPLLRLVKTVAKSAYAARVVVIWNSETVPASSVKWPSSPIPINVIQAQHK</sequence>
<dbReference type="Proteomes" id="UP000887116">
    <property type="component" value="Unassembled WGS sequence"/>
</dbReference>
<evidence type="ECO:0000256" key="9">
    <source>
        <dbReference type="SAM" id="MobiDB-lite"/>
    </source>
</evidence>
<evidence type="ECO:0000256" key="8">
    <source>
        <dbReference type="ARBA" id="ARBA00023157"/>
    </source>
</evidence>
<dbReference type="PANTHER" id="PTHR11062">
    <property type="entry name" value="EXOSTOSIN HEPARAN SULFATE GLYCOSYLTRANSFERASE -RELATED"/>
    <property type="match status" value="1"/>
</dbReference>
<dbReference type="GO" id="GO:0015012">
    <property type="term" value="P:heparan sulfate proteoglycan biosynthetic process"/>
    <property type="evidence" value="ECO:0007669"/>
    <property type="project" value="UniProtKB-ARBA"/>
</dbReference>
<evidence type="ECO:0000256" key="7">
    <source>
        <dbReference type="ARBA" id="ARBA00023136"/>
    </source>
</evidence>
<dbReference type="Pfam" id="PF09258">
    <property type="entry name" value="Glyco_transf_64"/>
    <property type="match status" value="1"/>
</dbReference>
<evidence type="ECO:0000259" key="10">
    <source>
        <dbReference type="Pfam" id="PF03016"/>
    </source>
</evidence>
<keyword evidence="6" id="KW-1133">Transmembrane helix</keyword>
<evidence type="ECO:0000256" key="3">
    <source>
        <dbReference type="ARBA" id="ARBA00022679"/>
    </source>
</evidence>
<name>A0A8X6KMV6_TRICU</name>
<dbReference type="OrthoDB" id="6434204at2759"/>
<dbReference type="GO" id="GO:0008375">
    <property type="term" value="F:acetylglucosaminyltransferase activity"/>
    <property type="evidence" value="ECO:0007669"/>
    <property type="project" value="TreeGrafter"/>
</dbReference>
<evidence type="ECO:0000256" key="5">
    <source>
        <dbReference type="ARBA" id="ARBA00022824"/>
    </source>
</evidence>
<protein>
    <recommendedName>
        <fullName evidence="14">Exostosin GT47 domain-containing protein</fullName>
    </recommendedName>
</protein>
<proteinExistence type="inferred from homology"/>
<feature type="domain" description="Glycosyl transferase 64" evidence="11">
    <location>
        <begin position="225"/>
        <end position="286"/>
    </location>
</feature>
<dbReference type="Pfam" id="PF03016">
    <property type="entry name" value="Exostosin_GT47"/>
    <property type="match status" value="1"/>
</dbReference>
<keyword evidence="8" id="KW-1015">Disulfide bond</keyword>
<organism evidence="12 13">
    <name type="scientific">Trichonephila clavata</name>
    <name type="common">Joro spider</name>
    <name type="synonym">Nephila clavata</name>
    <dbReference type="NCBI Taxonomy" id="2740835"/>
    <lineage>
        <taxon>Eukaryota</taxon>
        <taxon>Metazoa</taxon>
        <taxon>Ecdysozoa</taxon>
        <taxon>Arthropoda</taxon>
        <taxon>Chelicerata</taxon>
        <taxon>Arachnida</taxon>
        <taxon>Araneae</taxon>
        <taxon>Araneomorphae</taxon>
        <taxon>Entelegynae</taxon>
        <taxon>Araneoidea</taxon>
        <taxon>Nephilidae</taxon>
        <taxon>Trichonephila</taxon>
    </lineage>
</organism>
<dbReference type="GO" id="GO:0005789">
    <property type="term" value="C:endoplasmic reticulum membrane"/>
    <property type="evidence" value="ECO:0007669"/>
    <property type="project" value="UniProtKB-SubCell"/>
</dbReference>
<dbReference type="InterPro" id="IPR029044">
    <property type="entry name" value="Nucleotide-diphossugar_trans"/>
</dbReference>
<dbReference type="InterPro" id="IPR040911">
    <property type="entry name" value="Exostosin_GT47"/>
</dbReference>
<evidence type="ECO:0000256" key="1">
    <source>
        <dbReference type="ARBA" id="ARBA00004648"/>
    </source>
</evidence>
<keyword evidence="5" id="KW-0256">Endoplasmic reticulum</keyword>
<evidence type="ECO:0000313" key="13">
    <source>
        <dbReference type="Proteomes" id="UP000887116"/>
    </source>
</evidence>
<feature type="domain" description="Exostosin GT47" evidence="10">
    <location>
        <begin position="50"/>
        <end position="140"/>
    </location>
</feature>
<dbReference type="AlphaFoldDB" id="A0A8X6KMV6"/>
<keyword evidence="13" id="KW-1185">Reference proteome</keyword>
<dbReference type="PANTHER" id="PTHR11062:SF129">
    <property type="entry name" value="EXOSTOSIN-1"/>
    <property type="match status" value="1"/>
</dbReference>
<evidence type="ECO:0000313" key="12">
    <source>
        <dbReference type="EMBL" id="GFQ76668.1"/>
    </source>
</evidence>
<comment type="subcellular location">
    <subcellularLocation>
        <location evidence="1">Endoplasmic reticulum membrane</location>
        <topology evidence="1">Single-pass type II membrane protein</topology>
    </subcellularLocation>
</comment>